<evidence type="ECO:0000313" key="9">
    <source>
        <dbReference type="EMBL" id="SVB05736.1"/>
    </source>
</evidence>
<keyword evidence="2" id="KW-1003">Cell membrane</keyword>
<evidence type="ECO:0000256" key="1">
    <source>
        <dbReference type="ARBA" id="ARBA00004651"/>
    </source>
</evidence>
<feature type="domain" description="Tyrosine-protein kinase G-rich" evidence="8">
    <location>
        <begin position="291"/>
        <end position="367"/>
    </location>
</feature>
<name>A0A382AW20_9ZZZZ</name>
<organism evidence="9">
    <name type="scientific">marine metagenome</name>
    <dbReference type="NCBI Taxonomy" id="408172"/>
    <lineage>
        <taxon>unclassified sequences</taxon>
        <taxon>metagenomes</taxon>
        <taxon>ecological metagenomes</taxon>
    </lineage>
</organism>
<feature type="non-terminal residue" evidence="9">
    <location>
        <position position="1"/>
    </location>
</feature>
<evidence type="ECO:0000256" key="3">
    <source>
        <dbReference type="ARBA" id="ARBA00022692"/>
    </source>
</evidence>
<dbReference type="AlphaFoldDB" id="A0A382AW20"/>
<protein>
    <recommendedName>
        <fullName evidence="10">Polysaccharide chain length determinant N-terminal domain-containing protein</fullName>
    </recommendedName>
</protein>
<dbReference type="EMBL" id="UINC01027093">
    <property type="protein sequence ID" value="SVB05736.1"/>
    <property type="molecule type" value="Genomic_DNA"/>
</dbReference>
<accession>A0A382AW20</accession>
<feature type="transmembrane region" description="Helical" evidence="6">
    <location>
        <begin position="348"/>
        <end position="367"/>
    </location>
</feature>
<evidence type="ECO:0000259" key="8">
    <source>
        <dbReference type="Pfam" id="PF13807"/>
    </source>
</evidence>
<keyword evidence="5 6" id="KW-0472">Membrane</keyword>
<gene>
    <name evidence="9" type="ORF">METZ01_LOCUS158590</name>
</gene>
<evidence type="ECO:0000259" key="7">
    <source>
        <dbReference type="Pfam" id="PF02706"/>
    </source>
</evidence>
<evidence type="ECO:0000256" key="5">
    <source>
        <dbReference type="ARBA" id="ARBA00023136"/>
    </source>
</evidence>
<dbReference type="InterPro" id="IPR050445">
    <property type="entry name" value="Bact_polysacc_biosynth/exp"/>
</dbReference>
<evidence type="ECO:0000256" key="2">
    <source>
        <dbReference type="ARBA" id="ARBA00022475"/>
    </source>
</evidence>
<keyword evidence="3 6" id="KW-0812">Transmembrane</keyword>
<feature type="transmembrane region" description="Helical" evidence="6">
    <location>
        <begin position="13"/>
        <end position="33"/>
    </location>
</feature>
<dbReference type="Pfam" id="PF13807">
    <property type="entry name" value="GNVR"/>
    <property type="match status" value="1"/>
</dbReference>
<keyword evidence="4 6" id="KW-1133">Transmembrane helix</keyword>
<dbReference type="InterPro" id="IPR003856">
    <property type="entry name" value="LPS_length_determ_N"/>
</dbReference>
<dbReference type="Pfam" id="PF02706">
    <property type="entry name" value="Wzz"/>
    <property type="match status" value="1"/>
</dbReference>
<proteinExistence type="predicted"/>
<dbReference type="GO" id="GO:0005886">
    <property type="term" value="C:plasma membrane"/>
    <property type="evidence" value="ECO:0007669"/>
    <property type="project" value="UniProtKB-SubCell"/>
</dbReference>
<dbReference type="InterPro" id="IPR032807">
    <property type="entry name" value="GNVR"/>
</dbReference>
<dbReference type="PANTHER" id="PTHR32309:SF13">
    <property type="entry name" value="FERRIC ENTEROBACTIN TRANSPORT PROTEIN FEPE"/>
    <property type="match status" value="1"/>
</dbReference>
<evidence type="ECO:0008006" key="10">
    <source>
        <dbReference type="Google" id="ProtNLM"/>
    </source>
</evidence>
<sequence>VQYTKLLWSYKTIIIRNVFIVAILTSIIALIIPKTYKSNAILMPPKSQSDQGILSNIEGLAFGDFLSTSSDEVSNSIFAILKSRTMMESIVNKMELIQRYDSENLEEAVKSLRDNLSFEHLEEGTISISANVQTPWVSNEQEEIEARTLSKEIVTFILNKLDKVNKSLQTDEARFHRLFMEKRYNESISNLHESEEKLRLFQKKHNTLDLAEQTKAAIRVGAEIKSQILIDEVKLGILNKTYKMDHPEIEKLNMEILELQGQLSNLDHSSENNSISNNNLFPQFSEVPNLEIELLRLKREVEIQSKLYAFLTQQYEESKIQEARDTPTIQILDDASTPIKRFKPKRTIMVIGYSLIAFVLSGIYVIFVEFNKNGKPQ</sequence>
<dbReference type="GO" id="GO:0004713">
    <property type="term" value="F:protein tyrosine kinase activity"/>
    <property type="evidence" value="ECO:0007669"/>
    <property type="project" value="TreeGrafter"/>
</dbReference>
<evidence type="ECO:0000256" key="6">
    <source>
        <dbReference type="SAM" id="Phobius"/>
    </source>
</evidence>
<comment type="subcellular location">
    <subcellularLocation>
        <location evidence="1">Cell membrane</location>
        <topology evidence="1">Multi-pass membrane protein</topology>
    </subcellularLocation>
</comment>
<feature type="domain" description="Polysaccharide chain length determinant N-terminal" evidence="7">
    <location>
        <begin position="4"/>
        <end position="93"/>
    </location>
</feature>
<evidence type="ECO:0000256" key="4">
    <source>
        <dbReference type="ARBA" id="ARBA00022989"/>
    </source>
</evidence>
<dbReference type="PANTHER" id="PTHR32309">
    <property type="entry name" value="TYROSINE-PROTEIN KINASE"/>
    <property type="match status" value="1"/>
</dbReference>
<reference evidence="9" key="1">
    <citation type="submission" date="2018-05" db="EMBL/GenBank/DDBJ databases">
        <authorList>
            <person name="Lanie J.A."/>
            <person name="Ng W.-L."/>
            <person name="Kazmierczak K.M."/>
            <person name="Andrzejewski T.M."/>
            <person name="Davidsen T.M."/>
            <person name="Wayne K.J."/>
            <person name="Tettelin H."/>
            <person name="Glass J.I."/>
            <person name="Rusch D."/>
            <person name="Podicherti R."/>
            <person name="Tsui H.-C.T."/>
            <person name="Winkler M.E."/>
        </authorList>
    </citation>
    <scope>NUCLEOTIDE SEQUENCE</scope>
</reference>